<sequence length="480" mass="52669">MKQDRGLKRRSTGTPSNRASRSRGGDLETSAAQAESSVGTPVDSSGAPGIGKGRGKGGPKGGSGAKTSKSSKKLGRLRRKKKAAEVMARQLQQQLEDQPNFPVARPASMQRRHWGIVASFFLLVLAPLLAVVFYLWTIAEDQYVSTAGFIVRSQETSASADALSGLGGLLAGGSTASDSDVLYAFIQSQEMVEAVENRVGLRQHFSAHWPQDWAFALWPEATLEELTGYWQRILGIAYESDSGLIEVKASAYDPQTAQAITTAVVATSQDRINALNEQAREDAMRYARADLDEALEQLKAAREAMTQFRTRTRIVDPAADIQGRMGVMNNLQQQLATALIDFDLLRGALSPDDPRLKTAERTIKVIRERIDIERQTFASADNTETGAIGEDYPSLIAEFERLTVDQNYAEESYRAALGALEVARDEATRQSRYLATYIKPTLAESSKYPNRLIIAGLAGLLLLMVWSIIVLIYYSIRDRS</sequence>
<keyword evidence="5" id="KW-1185">Reference proteome</keyword>
<keyword evidence="3" id="KW-0812">Transmembrane</keyword>
<dbReference type="AlphaFoldDB" id="A0A132C0C3"/>
<evidence type="ECO:0000313" key="4">
    <source>
        <dbReference type="EMBL" id="KUP93547.1"/>
    </source>
</evidence>
<dbReference type="PANTHER" id="PTHR32309">
    <property type="entry name" value="TYROSINE-PROTEIN KINASE"/>
    <property type="match status" value="1"/>
</dbReference>
<evidence type="ECO:0008006" key="6">
    <source>
        <dbReference type="Google" id="ProtNLM"/>
    </source>
</evidence>
<name>A0A132C0C3_9RHOB</name>
<dbReference type="PANTHER" id="PTHR32309:SF13">
    <property type="entry name" value="FERRIC ENTEROBACTIN TRANSPORT PROTEIN FEPE"/>
    <property type="match status" value="1"/>
</dbReference>
<dbReference type="GO" id="GO:0005886">
    <property type="term" value="C:plasma membrane"/>
    <property type="evidence" value="ECO:0007669"/>
    <property type="project" value="TreeGrafter"/>
</dbReference>
<dbReference type="InterPro" id="IPR050445">
    <property type="entry name" value="Bact_polysacc_biosynth/exp"/>
</dbReference>
<evidence type="ECO:0000256" key="2">
    <source>
        <dbReference type="SAM" id="MobiDB-lite"/>
    </source>
</evidence>
<dbReference type="Proteomes" id="UP000068382">
    <property type="component" value="Unassembled WGS sequence"/>
</dbReference>
<keyword evidence="3" id="KW-0472">Membrane</keyword>
<dbReference type="EMBL" id="LPUY01000049">
    <property type="protein sequence ID" value="KUP93547.1"/>
    <property type="molecule type" value="Genomic_DNA"/>
</dbReference>
<reference evidence="4 5" key="1">
    <citation type="submission" date="2015-12" db="EMBL/GenBank/DDBJ databases">
        <title>Genome sequence of the marine Rhodobacteraceae strain O3.65, Candidatus Tritonibacter horizontis.</title>
        <authorList>
            <person name="Poehlein A."/>
            <person name="Giebel H.A."/>
            <person name="Voget S."/>
            <person name="Brinkhoff T."/>
        </authorList>
    </citation>
    <scope>NUCLEOTIDE SEQUENCE [LARGE SCALE GENOMIC DNA]</scope>
    <source>
        <strain evidence="4 5">O3.65</strain>
    </source>
</reference>
<feature type="compositionally biased region" description="Basic residues" evidence="2">
    <location>
        <begin position="69"/>
        <end position="79"/>
    </location>
</feature>
<feature type="region of interest" description="Disordered" evidence="2">
    <location>
        <begin position="1"/>
        <end position="79"/>
    </location>
</feature>
<dbReference type="GO" id="GO:0004713">
    <property type="term" value="F:protein tyrosine kinase activity"/>
    <property type="evidence" value="ECO:0007669"/>
    <property type="project" value="TreeGrafter"/>
</dbReference>
<evidence type="ECO:0000256" key="3">
    <source>
        <dbReference type="SAM" id="Phobius"/>
    </source>
</evidence>
<proteinExistence type="predicted"/>
<feature type="compositionally biased region" description="Gly residues" evidence="2">
    <location>
        <begin position="48"/>
        <end position="64"/>
    </location>
</feature>
<organism evidence="4 5">
    <name type="scientific">Tritonibacter horizontis</name>
    <dbReference type="NCBI Taxonomy" id="1768241"/>
    <lineage>
        <taxon>Bacteria</taxon>
        <taxon>Pseudomonadati</taxon>
        <taxon>Pseudomonadota</taxon>
        <taxon>Alphaproteobacteria</taxon>
        <taxon>Rhodobacterales</taxon>
        <taxon>Paracoccaceae</taxon>
        <taxon>Tritonibacter</taxon>
    </lineage>
</organism>
<feature type="transmembrane region" description="Helical" evidence="3">
    <location>
        <begin position="114"/>
        <end position="136"/>
    </location>
</feature>
<keyword evidence="1" id="KW-0175">Coiled coil</keyword>
<evidence type="ECO:0000313" key="5">
    <source>
        <dbReference type="Proteomes" id="UP000068382"/>
    </source>
</evidence>
<accession>A0A132C0C3</accession>
<feature type="coiled-coil region" evidence="1">
    <location>
        <begin position="284"/>
        <end position="311"/>
    </location>
</feature>
<protein>
    <recommendedName>
        <fullName evidence="6">Chain length determinant protein</fullName>
    </recommendedName>
</protein>
<dbReference type="PATRIC" id="fig|1768241.3.peg.1648"/>
<gene>
    <name evidence="4" type="ORF">TRIHO_15700</name>
</gene>
<evidence type="ECO:0000256" key="1">
    <source>
        <dbReference type="SAM" id="Coils"/>
    </source>
</evidence>
<feature type="compositionally biased region" description="Polar residues" evidence="2">
    <location>
        <begin position="30"/>
        <end position="43"/>
    </location>
</feature>
<feature type="transmembrane region" description="Helical" evidence="3">
    <location>
        <begin position="452"/>
        <end position="474"/>
    </location>
</feature>
<comment type="caution">
    <text evidence="4">The sequence shown here is derived from an EMBL/GenBank/DDBJ whole genome shotgun (WGS) entry which is preliminary data.</text>
</comment>
<keyword evidence="3" id="KW-1133">Transmembrane helix</keyword>